<proteinExistence type="predicted"/>
<sequence length="327" mass="37892">MEQKELKIDPELRDLLPPLTDDEYKQLEKNIVENGFDKNFPIMEWHGFIVDGHNRYSICKKHNIEYVVGTLGYETKDEVMEWMLDIQLGRRNLSPIQRIAVAEKYRSIYERQAKEKQSEYYGNQYDGRKNGLTPNLGEVQINKKSENETNTKLAKIAGVGKETYRMGAKVLNSDNEDVKKRVLSGETSISAGYKELQNEKKKEQISDNKDREYNTEPPTTPSPTIQPSQSSQKNQVSEEVRQICEDLKTEKSKEYLDSIWNYKIDIIECMNTGFERFYDGFVSILNDMENRVTKSELDECITNAENNITKLLTAIELAKKITLKTED</sequence>
<reference evidence="2" key="1">
    <citation type="journal article" date="2021" name="Proc. Natl. Acad. Sci. U.S.A.">
        <title>A Catalog of Tens of Thousands of Viruses from Human Metagenomes Reveals Hidden Associations with Chronic Diseases.</title>
        <authorList>
            <person name="Tisza M.J."/>
            <person name="Buck C.B."/>
        </authorList>
    </citation>
    <scope>NUCLEOTIDE SEQUENCE</scope>
    <source>
        <strain evidence="2">CtRuT6</strain>
    </source>
</reference>
<dbReference type="EMBL" id="BK015049">
    <property type="protein sequence ID" value="DAD88840.1"/>
    <property type="molecule type" value="Genomic_DNA"/>
</dbReference>
<organism evidence="2">
    <name type="scientific">Siphoviridae sp. ctRuT6</name>
    <dbReference type="NCBI Taxonomy" id="2826339"/>
    <lineage>
        <taxon>Viruses</taxon>
        <taxon>Duplodnaviria</taxon>
        <taxon>Heunggongvirae</taxon>
        <taxon>Uroviricota</taxon>
        <taxon>Caudoviricetes</taxon>
    </lineage>
</organism>
<feature type="compositionally biased region" description="Low complexity" evidence="1">
    <location>
        <begin position="222"/>
        <end position="232"/>
    </location>
</feature>
<accession>A0A8S5N2Y3</accession>
<dbReference type="InterPro" id="IPR036086">
    <property type="entry name" value="ParB/Sulfiredoxin_sf"/>
</dbReference>
<feature type="region of interest" description="Disordered" evidence="1">
    <location>
        <begin position="193"/>
        <end position="239"/>
    </location>
</feature>
<evidence type="ECO:0000256" key="1">
    <source>
        <dbReference type="SAM" id="MobiDB-lite"/>
    </source>
</evidence>
<protein>
    <submittedName>
        <fullName evidence="2">Putative CHROMOSOME PARTITIONING PROTEIN PARB</fullName>
    </submittedName>
</protein>
<feature type="compositionally biased region" description="Basic and acidic residues" evidence="1">
    <location>
        <begin position="196"/>
        <end position="214"/>
    </location>
</feature>
<evidence type="ECO:0000313" key="2">
    <source>
        <dbReference type="EMBL" id="DAD88840.1"/>
    </source>
</evidence>
<name>A0A8S5N2Y3_9CAUD</name>
<dbReference type="SUPFAM" id="SSF110849">
    <property type="entry name" value="ParB/Sulfiredoxin"/>
    <property type="match status" value="1"/>
</dbReference>